<dbReference type="PANTHER" id="PTHR13400:SF4">
    <property type="entry name" value="COILED-COIL DOMAIN-CONTAINING PROTEIN 28A-LIKE PROTEIN"/>
    <property type="match status" value="1"/>
</dbReference>
<feature type="region of interest" description="Disordered" evidence="1">
    <location>
        <begin position="40"/>
        <end position="73"/>
    </location>
</feature>
<dbReference type="Proteomes" id="UP000667349">
    <property type="component" value="Unassembled WGS sequence"/>
</dbReference>
<sequence>MNKLYNKGLYYLIKFSQREQLITPEAAGCGELQQLVQEEECEEPLSHGGEATPPSTPARSHRPNKTEVHNSSISQQILWENNAQTSPIISKGSSGQGTSQGSMVSSRAANASSYTGNQSRLTYLNEKEKQRPNRPDPPRIVRQHKAVVPCKHHCFLSEVPDVRHMEQALLQLLEDFHSGNLRAFGKDCSMEQMTEIREQQERLTRLHFELGQRQEVGGEQSGLRQSNANMRHLLHRLQQLSRFAKMKSATSSQPQCTITAHDTLEHLSYAKRPAFNALWEPKNMISIDVKATEKKRILGDKYLESIIKERPRSYMVPSVSLDNIRDKNQRKLMIDFIYQTTIDQAAKEIWGDFKKHPCLYTKRYAREQQKPEIDRQIISRLPVRFQGAARKWDSMQSRSFLVDDICYDKKIKKSAIELETCASKEISEEEHMIRKLINENKLNIIYDKLPSSYTGHRPYIAHEVPIEKRKIN</sequence>
<feature type="region of interest" description="Disordered" evidence="1">
    <location>
        <begin position="86"/>
        <end position="118"/>
    </location>
</feature>
<protein>
    <submittedName>
        <fullName evidence="2">CC28B protein</fullName>
    </submittedName>
</protein>
<dbReference type="AlphaFoldDB" id="A0A836EZF0"/>
<dbReference type="EMBL" id="JAANHZ010000474">
    <property type="protein sequence ID" value="KAG5310584.1"/>
    <property type="molecule type" value="Genomic_DNA"/>
</dbReference>
<name>A0A836EZF0_9HYME</name>
<evidence type="ECO:0000313" key="2">
    <source>
        <dbReference type="EMBL" id="KAG5310584.1"/>
    </source>
</evidence>
<feature type="compositionally biased region" description="Polar residues" evidence="1">
    <location>
        <begin position="107"/>
        <end position="118"/>
    </location>
</feature>
<gene>
    <name evidence="2" type="primary">Ccdc28b</name>
    <name evidence="2" type="ORF">G6Z75_0006967</name>
</gene>
<evidence type="ECO:0000313" key="3">
    <source>
        <dbReference type="Proteomes" id="UP000667349"/>
    </source>
</evidence>
<dbReference type="InterPro" id="IPR025271">
    <property type="entry name" value="CCDC28"/>
</dbReference>
<dbReference type="PANTHER" id="PTHR13400">
    <property type="entry name" value="CHEMOKINE C-C MOTIF RECEPTOR 1"/>
    <property type="match status" value="1"/>
</dbReference>
<feature type="compositionally biased region" description="Low complexity" evidence="1">
    <location>
        <begin position="90"/>
        <end position="106"/>
    </location>
</feature>
<organism evidence="2 3">
    <name type="scientific">Acromyrmex insinuator</name>
    <dbReference type="NCBI Taxonomy" id="230686"/>
    <lineage>
        <taxon>Eukaryota</taxon>
        <taxon>Metazoa</taxon>
        <taxon>Ecdysozoa</taxon>
        <taxon>Arthropoda</taxon>
        <taxon>Hexapoda</taxon>
        <taxon>Insecta</taxon>
        <taxon>Pterygota</taxon>
        <taxon>Neoptera</taxon>
        <taxon>Endopterygota</taxon>
        <taxon>Hymenoptera</taxon>
        <taxon>Apocrita</taxon>
        <taxon>Aculeata</taxon>
        <taxon>Formicoidea</taxon>
        <taxon>Formicidae</taxon>
        <taxon>Myrmicinae</taxon>
        <taxon>Acromyrmex</taxon>
    </lineage>
</organism>
<dbReference type="Pfam" id="PF13270">
    <property type="entry name" value="CCDC28"/>
    <property type="match status" value="1"/>
</dbReference>
<feature type="non-terminal residue" evidence="2">
    <location>
        <position position="1"/>
    </location>
</feature>
<comment type="caution">
    <text evidence="2">The sequence shown here is derived from an EMBL/GenBank/DDBJ whole genome shotgun (WGS) entry which is preliminary data.</text>
</comment>
<proteinExistence type="predicted"/>
<reference evidence="2" key="1">
    <citation type="submission" date="2020-02" db="EMBL/GenBank/DDBJ databases">
        <title>Relaxed selection underlies rapid genomic changes in the transitions from sociality to social parasitism in ants.</title>
        <authorList>
            <person name="Bi X."/>
        </authorList>
    </citation>
    <scope>NUCLEOTIDE SEQUENCE</scope>
    <source>
        <strain evidence="2">BGI-DK2013a</strain>
        <tissue evidence="2">Whole body</tissue>
    </source>
</reference>
<accession>A0A836EZF0</accession>
<feature type="non-terminal residue" evidence="2">
    <location>
        <position position="472"/>
    </location>
</feature>
<keyword evidence="3" id="KW-1185">Reference proteome</keyword>
<evidence type="ECO:0000256" key="1">
    <source>
        <dbReference type="SAM" id="MobiDB-lite"/>
    </source>
</evidence>